<name>A0A4R5CN50_9ACTN</name>
<dbReference type="AlphaFoldDB" id="A0A4R5CN50"/>
<proteinExistence type="predicted"/>
<comment type="caution">
    <text evidence="2">The sequence shown here is derived from an EMBL/GenBank/DDBJ whole genome shotgun (WGS) entry which is preliminary data.</text>
</comment>
<evidence type="ECO:0000313" key="2">
    <source>
        <dbReference type="EMBL" id="TDD98994.1"/>
    </source>
</evidence>
<evidence type="ECO:0000313" key="3">
    <source>
        <dbReference type="Proteomes" id="UP000294739"/>
    </source>
</evidence>
<feature type="region of interest" description="Disordered" evidence="1">
    <location>
        <begin position="114"/>
        <end position="144"/>
    </location>
</feature>
<feature type="region of interest" description="Disordered" evidence="1">
    <location>
        <begin position="1"/>
        <end position="24"/>
    </location>
</feature>
<sequence length="144" mass="15275">MVQGAGDPAFEQRRDQVDAGQHGRRVGRVVAGGVVMDLAHVAWPAQPSGAVGVDGRAGLDDTGGRGLVRAEPDPPFFCDVTNQVAANHVASGVRVQWKIVPTVTDVCRPQAAHMSSALPVRQHAPAPQRGQTNPSRLRSRCHHT</sequence>
<dbReference type="EMBL" id="SMKZ01000062">
    <property type="protein sequence ID" value="TDD98994.1"/>
    <property type="molecule type" value="Genomic_DNA"/>
</dbReference>
<evidence type="ECO:0000256" key="1">
    <source>
        <dbReference type="SAM" id="MobiDB-lite"/>
    </source>
</evidence>
<protein>
    <submittedName>
        <fullName evidence="2">Uncharacterized protein</fullName>
    </submittedName>
</protein>
<dbReference type="Proteomes" id="UP000294739">
    <property type="component" value="Unassembled WGS sequence"/>
</dbReference>
<reference evidence="2 3" key="1">
    <citation type="submission" date="2019-03" db="EMBL/GenBank/DDBJ databases">
        <title>Draft genome sequences of novel Actinobacteria.</title>
        <authorList>
            <person name="Sahin N."/>
            <person name="Ay H."/>
            <person name="Saygin H."/>
        </authorList>
    </citation>
    <scope>NUCLEOTIDE SEQUENCE [LARGE SCALE GENOMIC DNA]</scope>
    <source>
        <strain evidence="2 3">5K138</strain>
    </source>
</reference>
<keyword evidence="3" id="KW-1185">Reference proteome</keyword>
<accession>A0A4R5CN50</accession>
<gene>
    <name evidence="2" type="ORF">E1269_27955</name>
</gene>
<dbReference type="InParanoid" id="A0A4R5CN50"/>
<organism evidence="2 3">
    <name type="scientific">Jiangella asiatica</name>
    <dbReference type="NCBI Taxonomy" id="2530372"/>
    <lineage>
        <taxon>Bacteria</taxon>
        <taxon>Bacillati</taxon>
        <taxon>Actinomycetota</taxon>
        <taxon>Actinomycetes</taxon>
        <taxon>Jiangellales</taxon>
        <taxon>Jiangellaceae</taxon>
        <taxon>Jiangella</taxon>
    </lineage>
</organism>